<comment type="caution">
    <text evidence="2">The sequence shown here is derived from an EMBL/GenBank/DDBJ whole genome shotgun (WGS) entry which is preliminary data.</text>
</comment>
<sequence length="44" mass="5250">MAKAITIALVISYLLDRQVKRRIERAKARKLELENQRIEQELNK</sequence>
<evidence type="ECO:0000256" key="1">
    <source>
        <dbReference type="SAM" id="Coils"/>
    </source>
</evidence>
<name>E7FQK3_9LACO</name>
<dbReference type="RefSeq" id="WP_003693380.1">
    <property type="nucleotide sequence ID" value="NZ_AFYE01000005.1"/>
</dbReference>
<reference evidence="2 3" key="1">
    <citation type="submission" date="2011-01" db="EMBL/GenBank/DDBJ databases">
        <authorList>
            <person name="Muzny D."/>
            <person name="Qin X."/>
            <person name="Buhay C."/>
            <person name="Dugan-Rocha S."/>
            <person name="Ding Y."/>
            <person name="Chen G."/>
            <person name="Hawes A."/>
            <person name="Holder M."/>
            <person name="Jhangiani S."/>
            <person name="Johnson A."/>
            <person name="Khan Z."/>
            <person name="Li Z."/>
            <person name="Liu W."/>
            <person name="Liu X."/>
            <person name="Perez L."/>
            <person name="Shen H."/>
            <person name="Wang Q."/>
            <person name="Watt J."/>
            <person name="Xi L."/>
            <person name="Xin Y."/>
            <person name="Zhou J."/>
            <person name="Deng J."/>
            <person name="Jiang H."/>
            <person name="Liu Y."/>
            <person name="Qu J."/>
            <person name="Song X.-Z."/>
            <person name="Zhang L."/>
            <person name="Villasana D."/>
            <person name="Johnson A."/>
            <person name="Liu J."/>
            <person name="Liyanage D."/>
            <person name="Lorensuhewa L."/>
            <person name="Robinson T."/>
            <person name="Song A."/>
            <person name="Song B.-B."/>
            <person name="Dinh H."/>
            <person name="Thornton R."/>
            <person name="Coyle M."/>
            <person name="Francisco L."/>
            <person name="Jackson L."/>
            <person name="Javaid M."/>
            <person name="Korchina V."/>
            <person name="Kovar C."/>
            <person name="Mata R."/>
            <person name="Mathew T."/>
            <person name="Ngo R."/>
            <person name="Nguyen L."/>
            <person name="Nguyen N."/>
            <person name="Okwuonu G."/>
            <person name="Ongeri F."/>
            <person name="Pham C."/>
            <person name="Simmons D."/>
            <person name="Wilczek-Boney K."/>
            <person name="Hale W."/>
            <person name="Jakkamsetti A."/>
            <person name="Pham P."/>
            <person name="Ruth R."/>
            <person name="San Lucas F."/>
            <person name="Warren J."/>
            <person name="Zhang J."/>
            <person name="Zhao Z."/>
            <person name="Zhou C."/>
            <person name="Zhu D."/>
            <person name="Lee S."/>
            <person name="Bess C."/>
            <person name="Blankenburg K."/>
            <person name="Forbes L."/>
            <person name="Fu Q."/>
            <person name="Gubbala S."/>
            <person name="Hirani K."/>
            <person name="Jayaseelan J.C."/>
            <person name="Lara F."/>
            <person name="Munidasa M."/>
            <person name="Palculict T."/>
            <person name="Patil S."/>
            <person name="Pu L.-L."/>
            <person name="Saada N."/>
            <person name="Tang L."/>
            <person name="Weissenberger G."/>
            <person name="Zhu Y."/>
            <person name="Hemphill L."/>
            <person name="Shang Y."/>
            <person name="Youmans B."/>
            <person name="Ayvaz T."/>
            <person name="Ross M."/>
            <person name="Santibanez J."/>
            <person name="Aqrawi P."/>
            <person name="Gross S."/>
            <person name="Joshi V."/>
            <person name="Fowler G."/>
            <person name="Nazareth L."/>
            <person name="Reid J."/>
            <person name="Worley K."/>
            <person name="Petrosino J."/>
            <person name="Highlander S."/>
            <person name="Gibbs R."/>
        </authorList>
    </citation>
    <scope>NUCLEOTIDE SEQUENCE [LARGE SCALE GENOMIC DNA]</scope>
    <source>
        <strain evidence="2 3">ATCC 25644</strain>
    </source>
</reference>
<organism evidence="2 3">
    <name type="scientific">Ligilactobacillus ruminis ATCC 25644</name>
    <dbReference type="NCBI Taxonomy" id="525362"/>
    <lineage>
        <taxon>Bacteria</taxon>
        <taxon>Bacillati</taxon>
        <taxon>Bacillota</taxon>
        <taxon>Bacilli</taxon>
        <taxon>Lactobacillales</taxon>
        <taxon>Lactobacillaceae</taxon>
        <taxon>Ligilactobacillus</taxon>
    </lineage>
</organism>
<dbReference type="Proteomes" id="UP000004099">
    <property type="component" value="Unassembled WGS sequence"/>
</dbReference>
<keyword evidence="1" id="KW-0175">Coiled coil</keyword>
<evidence type="ECO:0000313" key="3">
    <source>
        <dbReference type="Proteomes" id="UP000004099"/>
    </source>
</evidence>
<evidence type="ECO:0000313" key="2">
    <source>
        <dbReference type="EMBL" id="EFZ34673.1"/>
    </source>
</evidence>
<dbReference type="AlphaFoldDB" id="E7FQK3"/>
<gene>
    <name evidence="2" type="ORF">HMPREF0542_11198</name>
</gene>
<protein>
    <submittedName>
        <fullName evidence="2">Uncharacterized protein</fullName>
    </submittedName>
</protein>
<proteinExistence type="predicted"/>
<dbReference type="HOGENOM" id="CLU_3217983_0_0_9"/>
<dbReference type="EMBL" id="ACGS02000038">
    <property type="protein sequence ID" value="EFZ34673.1"/>
    <property type="molecule type" value="Genomic_DNA"/>
</dbReference>
<feature type="coiled-coil region" evidence="1">
    <location>
        <begin position="16"/>
        <end position="43"/>
    </location>
</feature>
<accession>E7FQK3</accession>